<organism evidence="1 2">
    <name type="scientific">Microbaculum marinum</name>
    <dbReference type="NCBI Taxonomy" id="1764581"/>
    <lineage>
        <taxon>Bacteria</taxon>
        <taxon>Pseudomonadati</taxon>
        <taxon>Pseudomonadota</taxon>
        <taxon>Alphaproteobacteria</taxon>
        <taxon>Hyphomicrobiales</taxon>
        <taxon>Tepidamorphaceae</taxon>
        <taxon>Microbaculum</taxon>
    </lineage>
</organism>
<proteinExistence type="predicted"/>
<reference evidence="1 2" key="1">
    <citation type="submission" date="2024-02" db="EMBL/GenBank/DDBJ databases">
        <title>Genome analysis and characterization of Microbaculum marinisediminis sp. nov., isolated from marine sediment.</title>
        <authorList>
            <person name="Du Z.-J."/>
            <person name="Ye Y.-Q."/>
            <person name="Zhang Z.-R."/>
            <person name="Yuan S.-M."/>
            <person name="Zhang X.-Y."/>
        </authorList>
    </citation>
    <scope>NUCLEOTIDE SEQUENCE [LARGE SCALE GENOMIC DNA]</scope>
    <source>
        <strain evidence="1 2">SDUM1044001</strain>
    </source>
</reference>
<protein>
    <submittedName>
        <fullName evidence="1">Uncharacterized protein</fullName>
    </submittedName>
</protein>
<evidence type="ECO:0000313" key="2">
    <source>
        <dbReference type="Proteomes" id="UP001378188"/>
    </source>
</evidence>
<gene>
    <name evidence="1" type="ORF">V3328_07345</name>
</gene>
<name>A0AAW9RUU7_9HYPH</name>
<evidence type="ECO:0000313" key="1">
    <source>
        <dbReference type="EMBL" id="MEJ8571281.1"/>
    </source>
</evidence>
<dbReference type="EMBL" id="JAZHOF010000003">
    <property type="protein sequence ID" value="MEJ8571281.1"/>
    <property type="molecule type" value="Genomic_DNA"/>
</dbReference>
<comment type="caution">
    <text evidence="1">The sequence shown here is derived from an EMBL/GenBank/DDBJ whole genome shotgun (WGS) entry which is preliminary data.</text>
</comment>
<dbReference type="AlphaFoldDB" id="A0AAW9RUU7"/>
<keyword evidence="2" id="KW-1185">Reference proteome</keyword>
<sequence length="111" mass="12013">MTAASPITDQTEAETFADYQVARERFLKAPTDANRTKVLIALRRYLFTTGMPATDVSNDASRADADMRAFLAGGDRPSLAIGQRVADLENEHTRTAVGALGDRIAKLGDRS</sequence>
<accession>A0AAW9RUU7</accession>
<dbReference type="RefSeq" id="WP_340328984.1">
    <property type="nucleotide sequence ID" value="NZ_JAZHOF010000003.1"/>
</dbReference>
<dbReference type="Proteomes" id="UP001378188">
    <property type="component" value="Unassembled WGS sequence"/>
</dbReference>